<feature type="compositionally biased region" description="Acidic residues" evidence="1">
    <location>
        <begin position="170"/>
        <end position="181"/>
    </location>
</feature>
<name>A0AAD2CNH8_9STRA</name>
<dbReference type="EMBL" id="CAKOGP040000446">
    <property type="protein sequence ID" value="CAJ1935265.1"/>
    <property type="molecule type" value="Genomic_DNA"/>
</dbReference>
<organism evidence="2 3">
    <name type="scientific">Cylindrotheca closterium</name>
    <dbReference type="NCBI Taxonomy" id="2856"/>
    <lineage>
        <taxon>Eukaryota</taxon>
        <taxon>Sar</taxon>
        <taxon>Stramenopiles</taxon>
        <taxon>Ochrophyta</taxon>
        <taxon>Bacillariophyta</taxon>
        <taxon>Bacillariophyceae</taxon>
        <taxon>Bacillariophycidae</taxon>
        <taxon>Bacillariales</taxon>
        <taxon>Bacillariaceae</taxon>
        <taxon>Cylindrotheca</taxon>
    </lineage>
</organism>
<dbReference type="AlphaFoldDB" id="A0AAD2CNH8"/>
<feature type="compositionally biased region" description="Low complexity" evidence="1">
    <location>
        <begin position="28"/>
        <end position="65"/>
    </location>
</feature>
<feature type="region of interest" description="Disordered" evidence="1">
    <location>
        <begin position="22"/>
        <end position="81"/>
    </location>
</feature>
<reference evidence="2" key="1">
    <citation type="submission" date="2023-08" db="EMBL/GenBank/DDBJ databases">
        <authorList>
            <person name="Audoor S."/>
            <person name="Bilcke G."/>
        </authorList>
    </citation>
    <scope>NUCLEOTIDE SEQUENCE</scope>
</reference>
<protein>
    <submittedName>
        <fullName evidence="2">Uncharacterized protein</fullName>
    </submittedName>
</protein>
<keyword evidence="3" id="KW-1185">Reference proteome</keyword>
<evidence type="ECO:0000256" key="1">
    <source>
        <dbReference type="SAM" id="MobiDB-lite"/>
    </source>
</evidence>
<gene>
    <name evidence="2" type="ORF">CYCCA115_LOCUS4601</name>
</gene>
<evidence type="ECO:0000313" key="2">
    <source>
        <dbReference type="EMBL" id="CAJ1935265.1"/>
    </source>
</evidence>
<dbReference type="Proteomes" id="UP001295423">
    <property type="component" value="Unassembled WGS sequence"/>
</dbReference>
<evidence type="ECO:0000313" key="3">
    <source>
        <dbReference type="Proteomes" id="UP001295423"/>
    </source>
</evidence>
<comment type="caution">
    <text evidence="2">The sequence shown here is derived from an EMBL/GenBank/DDBJ whole genome shotgun (WGS) entry which is preliminary data.</text>
</comment>
<sequence>MPHNKILESKFVSVDLESSLGIIKDDTTTVSDDSNSQQPQQKQEQQEQQQEQGTSTIETPSSPSSQAKFVCQPTNNNSEGVAFPMLLDSTLNPFANQKVTRTSDTYPFANRGSKRKLDDDDDDENNDMDESDTDKRPRTTSMSSFEPIPVSDHEVHADIGSMMMLMQGNDNDDENDDDGEDDGKSPSQDNTFLINKIGDWSQPPKKEKKNENGYTIVPNDRDHDDAAWVNIDLSDTEVEDEDDLLSMLEEEAKESGFVLENIGDRQSFWNHHHHSNE</sequence>
<proteinExistence type="predicted"/>
<feature type="region of interest" description="Disordered" evidence="1">
    <location>
        <begin position="98"/>
        <end position="221"/>
    </location>
</feature>
<accession>A0AAD2CNH8</accession>
<feature type="compositionally biased region" description="Acidic residues" evidence="1">
    <location>
        <begin position="119"/>
        <end position="132"/>
    </location>
</feature>